<accession>A0ABR4HR72</accession>
<reference evidence="3 4" key="1">
    <citation type="submission" date="2024-07" db="EMBL/GenBank/DDBJ databases">
        <title>Section-level genome sequencing and comparative genomics of Aspergillus sections Usti and Cavernicolus.</title>
        <authorList>
            <consortium name="Lawrence Berkeley National Laboratory"/>
            <person name="Nybo J.L."/>
            <person name="Vesth T.C."/>
            <person name="Theobald S."/>
            <person name="Frisvad J.C."/>
            <person name="Larsen T.O."/>
            <person name="Kjaerboelling I."/>
            <person name="Rothschild-Mancinelli K."/>
            <person name="Lyhne E.K."/>
            <person name="Kogle M.E."/>
            <person name="Barry K."/>
            <person name="Clum A."/>
            <person name="Na H."/>
            <person name="Ledsgaard L."/>
            <person name="Lin J."/>
            <person name="Lipzen A."/>
            <person name="Kuo A."/>
            <person name="Riley R."/>
            <person name="Mondo S."/>
            <person name="Labutti K."/>
            <person name="Haridas S."/>
            <person name="Pangalinan J."/>
            <person name="Salamov A.A."/>
            <person name="Simmons B.A."/>
            <person name="Magnuson J.K."/>
            <person name="Chen J."/>
            <person name="Drula E."/>
            <person name="Henrissat B."/>
            <person name="Wiebenga A."/>
            <person name="Lubbers R.J."/>
            <person name="Gomes A.C."/>
            <person name="Makela M.R."/>
            <person name="Stajich J."/>
            <person name="Grigoriev I.V."/>
            <person name="Mortensen U.H."/>
            <person name="De Vries R.P."/>
            <person name="Baker S.E."/>
            <person name="Andersen M.R."/>
        </authorList>
    </citation>
    <scope>NUCLEOTIDE SEQUENCE [LARGE SCALE GENOMIC DNA]</scope>
    <source>
        <strain evidence="3 4">CBS 588.65</strain>
    </source>
</reference>
<evidence type="ECO:0000313" key="3">
    <source>
        <dbReference type="EMBL" id="KAL2817634.1"/>
    </source>
</evidence>
<comment type="caution">
    <text evidence="3">The sequence shown here is derived from an EMBL/GenBank/DDBJ whole genome shotgun (WGS) entry which is preliminary data.</text>
</comment>
<name>A0ABR4HR72_9EURO</name>
<dbReference type="Pfam" id="PF01266">
    <property type="entry name" value="DAO"/>
    <property type="match status" value="1"/>
</dbReference>
<sequence length="481" mass="52160">MLEAELASLEDILTQDPGLPRNNPTESYWQQPPHPLATVQSTRLPVNTDIAVIGTGITGASVTKTILEKHDSCQVTVFEARSLCSGATGRNGGQLAINAAEKYLELKDAVSAAMAGKIVRFNIETLSRLREVARGISKEYTELTEVMKLRCFKDEPSFEKVKRGVAALEADHPSLKGLYEILGPERCREEHGVFGIAGGVLHPAGTIWPYRLVTKVFESLLETFASRLAIETNTPVIAVAFDPTTDGKYPYTLRTPRGVVRAAQVVHCTNAHTGHLLPNLRGPLFPLRGTMTVQDLGADIEKKGLSTSWAIHYNPYQDPEDGTYADGLIYGMQNVHTGAYFFGGEKASAAEMISADDSSLSPSSVRFLQNSLLSLFGRDPGNIEKSRLVTAWSGAMCFSSDEMPLVGRLPSSLSGNEGDGEWICAAYSGYGMPIAWLAGESLGAMILGLPPHDLLPESYLISDGRLKEQLSTEKSIERLMG</sequence>
<evidence type="ECO:0000256" key="1">
    <source>
        <dbReference type="SAM" id="MobiDB-lite"/>
    </source>
</evidence>
<keyword evidence="4" id="KW-1185">Reference proteome</keyword>
<gene>
    <name evidence="3" type="ORF">BJX63DRAFT_419569</name>
</gene>
<dbReference type="PANTHER" id="PTHR13847">
    <property type="entry name" value="SARCOSINE DEHYDROGENASE-RELATED"/>
    <property type="match status" value="1"/>
</dbReference>
<organism evidence="3 4">
    <name type="scientific">Aspergillus granulosus</name>
    <dbReference type="NCBI Taxonomy" id="176169"/>
    <lineage>
        <taxon>Eukaryota</taxon>
        <taxon>Fungi</taxon>
        <taxon>Dikarya</taxon>
        <taxon>Ascomycota</taxon>
        <taxon>Pezizomycotina</taxon>
        <taxon>Eurotiomycetes</taxon>
        <taxon>Eurotiomycetidae</taxon>
        <taxon>Eurotiales</taxon>
        <taxon>Aspergillaceae</taxon>
        <taxon>Aspergillus</taxon>
        <taxon>Aspergillus subgen. Nidulantes</taxon>
    </lineage>
</organism>
<dbReference type="PANTHER" id="PTHR13847:SF213">
    <property type="entry name" value="DEPENDENT OXIDOREDUCTASE, PUTATIVE-RELATED"/>
    <property type="match status" value="1"/>
</dbReference>
<evidence type="ECO:0000313" key="4">
    <source>
        <dbReference type="Proteomes" id="UP001610334"/>
    </source>
</evidence>
<dbReference type="InterPro" id="IPR036188">
    <property type="entry name" value="FAD/NAD-bd_sf"/>
</dbReference>
<dbReference type="Proteomes" id="UP001610334">
    <property type="component" value="Unassembled WGS sequence"/>
</dbReference>
<feature type="domain" description="FAD dependent oxidoreductase" evidence="2">
    <location>
        <begin position="49"/>
        <end position="442"/>
    </location>
</feature>
<dbReference type="EMBL" id="JBFXLT010000017">
    <property type="protein sequence ID" value="KAL2817634.1"/>
    <property type="molecule type" value="Genomic_DNA"/>
</dbReference>
<dbReference type="Gene3D" id="3.50.50.60">
    <property type="entry name" value="FAD/NAD(P)-binding domain"/>
    <property type="match status" value="1"/>
</dbReference>
<dbReference type="SUPFAM" id="SSF51905">
    <property type="entry name" value="FAD/NAD(P)-binding domain"/>
    <property type="match status" value="1"/>
</dbReference>
<evidence type="ECO:0000259" key="2">
    <source>
        <dbReference type="Pfam" id="PF01266"/>
    </source>
</evidence>
<protein>
    <submittedName>
        <fullName evidence="3">FAD dependent oxidoreductase</fullName>
    </submittedName>
</protein>
<dbReference type="InterPro" id="IPR006076">
    <property type="entry name" value="FAD-dep_OxRdtase"/>
</dbReference>
<proteinExistence type="predicted"/>
<feature type="region of interest" description="Disordered" evidence="1">
    <location>
        <begin position="12"/>
        <end position="31"/>
    </location>
</feature>
<dbReference type="Gene3D" id="3.30.9.10">
    <property type="entry name" value="D-Amino Acid Oxidase, subunit A, domain 2"/>
    <property type="match status" value="1"/>
</dbReference>